<dbReference type="KEGG" id="spar:SPRG_10007"/>
<reference evidence="2 3" key="1">
    <citation type="journal article" date="2013" name="PLoS Genet.">
        <title>Distinctive expansion of potential virulence genes in the genome of the oomycete fish pathogen Saprolegnia parasitica.</title>
        <authorList>
            <person name="Jiang R.H."/>
            <person name="de Bruijn I."/>
            <person name="Haas B.J."/>
            <person name="Belmonte R."/>
            <person name="Lobach L."/>
            <person name="Christie J."/>
            <person name="van den Ackerveken G."/>
            <person name="Bottin A."/>
            <person name="Bulone V."/>
            <person name="Diaz-Moreno S.M."/>
            <person name="Dumas B."/>
            <person name="Fan L."/>
            <person name="Gaulin E."/>
            <person name="Govers F."/>
            <person name="Grenville-Briggs L.J."/>
            <person name="Horner N.R."/>
            <person name="Levin J.Z."/>
            <person name="Mammella M."/>
            <person name="Meijer H.J."/>
            <person name="Morris P."/>
            <person name="Nusbaum C."/>
            <person name="Oome S."/>
            <person name="Phillips A.J."/>
            <person name="van Rooyen D."/>
            <person name="Rzeszutek E."/>
            <person name="Saraiva M."/>
            <person name="Secombes C.J."/>
            <person name="Seidl M.F."/>
            <person name="Snel B."/>
            <person name="Stassen J.H."/>
            <person name="Sykes S."/>
            <person name="Tripathy S."/>
            <person name="van den Berg H."/>
            <person name="Vega-Arreguin J.C."/>
            <person name="Wawra S."/>
            <person name="Young S.K."/>
            <person name="Zeng Q."/>
            <person name="Dieguez-Uribeondo J."/>
            <person name="Russ C."/>
            <person name="Tyler B.M."/>
            <person name="van West P."/>
        </authorList>
    </citation>
    <scope>NUCLEOTIDE SEQUENCE [LARGE SCALE GENOMIC DNA]</scope>
    <source>
        <strain evidence="2 3">CBS 223.65</strain>
    </source>
</reference>
<keyword evidence="3" id="KW-1185">Reference proteome</keyword>
<dbReference type="VEuPathDB" id="FungiDB:SPRG_10007"/>
<evidence type="ECO:0000313" key="2">
    <source>
        <dbReference type="EMBL" id="KDO23199.1"/>
    </source>
</evidence>
<dbReference type="Pfam" id="PF15375">
    <property type="entry name" value="FSAF1"/>
    <property type="match status" value="1"/>
</dbReference>
<proteinExistence type="predicted"/>
<dbReference type="PANTHER" id="PTHR28096">
    <property type="entry name" value="PROTEIN FAF1"/>
    <property type="match status" value="1"/>
</dbReference>
<sequence>MLPAFKKSDGKPRVVQVFECPVTDVRRPRHDDGRPRKAGANEPLSRAEEVAKQFRETLDSVKSFGATHATGKERKKLEIERIVALGGKAPKEQKRPYNQLMAMRKAAKKREEKHEELVKASGIVTGKKKTTAKVPKKRGDAGTMATQGRFKNGVLFVAKHDR</sequence>
<gene>
    <name evidence="2" type="ORF">SPRG_10007</name>
</gene>
<dbReference type="GO" id="GO:0000462">
    <property type="term" value="P:maturation of SSU-rRNA from tricistronic rRNA transcript (SSU-rRNA, 5.8S rRNA, LSU-rRNA)"/>
    <property type="evidence" value="ECO:0007669"/>
    <property type="project" value="TreeGrafter"/>
</dbReference>
<feature type="compositionally biased region" description="Basic residues" evidence="1">
    <location>
        <begin position="126"/>
        <end position="136"/>
    </location>
</feature>
<dbReference type="OrthoDB" id="5556956at2759"/>
<name>A0A067BXH9_SAPPC</name>
<feature type="compositionally biased region" description="Basic and acidic residues" evidence="1">
    <location>
        <begin position="109"/>
        <end position="118"/>
    </location>
</feature>
<dbReference type="GO" id="GO:0005730">
    <property type="term" value="C:nucleolus"/>
    <property type="evidence" value="ECO:0007669"/>
    <property type="project" value="TreeGrafter"/>
</dbReference>
<feature type="region of interest" description="Disordered" evidence="1">
    <location>
        <begin position="103"/>
        <end position="146"/>
    </location>
</feature>
<dbReference type="GeneID" id="24132143"/>
<dbReference type="RefSeq" id="XP_012206150.1">
    <property type="nucleotide sequence ID" value="XM_012350760.1"/>
</dbReference>
<evidence type="ECO:0000313" key="3">
    <source>
        <dbReference type="Proteomes" id="UP000030745"/>
    </source>
</evidence>
<protein>
    <submittedName>
        <fullName evidence="2">Uncharacterized protein</fullName>
    </submittedName>
</protein>
<dbReference type="AlphaFoldDB" id="A0A067BXH9"/>
<dbReference type="Proteomes" id="UP000030745">
    <property type="component" value="Unassembled WGS sequence"/>
</dbReference>
<feature type="compositionally biased region" description="Basic and acidic residues" evidence="1">
    <location>
        <begin position="24"/>
        <end position="35"/>
    </location>
</feature>
<dbReference type="PANTHER" id="PTHR28096:SF1">
    <property type="entry name" value="PROTEIN FAF1"/>
    <property type="match status" value="1"/>
</dbReference>
<dbReference type="EMBL" id="KK583257">
    <property type="protein sequence ID" value="KDO23199.1"/>
    <property type="molecule type" value="Genomic_DNA"/>
</dbReference>
<evidence type="ECO:0000256" key="1">
    <source>
        <dbReference type="SAM" id="MobiDB-lite"/>
    </source>
</evidence>
<dbReference type="OMA" id="QGRFKNG"/>
<feature type="region of interest" description="Disordered" evidence="1">
    <location>
        <begin position="23"/>
        <end position="47"/>
    </location>
</feature>
<organism evidence="2 3">
    <name type="scientific">Saprolegnia parasitica (strain CBS 223.65)</name>
    <dbReference type="NCBI Taxonomy" id="695850"/>
    <lineage>
        <taxon>Eukaryota</taxon>
        <taxon>Sar</taxon>
        <taxon>Stramenopiles</taxon>
        <taxon>Oomycota</taxon>
        <taxon>Saprolegniomycetes</taxon>
        <taxon>Saprolegniales</taxon>
        <taxon>Saprolegniaceae</taxon>
        <taxon>Saprolegnia</taxon>
    </lineage>
</organism>
<dbReference type="InterPro" id="IPR053030">
    <property type="entry name" value="Ribosomal_biogenesis_FAF1-like"/>
</dbReference>
<accession>A0A067BXH9</accession>
<dbReference type="InterPro" id="IPR027973">
    <property type="entry name" value="FSAF1-like"/>
</dbReference>